<reference evidence="3 4" key="1">
    <citation type="submission" date="2018-07" db="EMBL/GenBank/DDBJ databases">
        <title>Genomic Encyclopedia of Type Strains, Phase III (KMG-III): the genomes of soil and plant-associated and newly described type strains.</title>
        <authorList>
            <person name="Whitman W."/>
        </authorList>
    </citation>
    <scope>NUCLEOTIDE SEQUENCE [LARGE SCALE GENOMIC DNA]</scope>
    <source>
        <strain evidence="3 4">CECT 8575</strain>
    </source>
</reference>
<evidence type="ECO:0000256" key="1">
    <source>
        <dbReference type="SAM" id="MobiDB-lite"/>
    </source>
</evidence>
<dbReference type="SUPFAM" id="SSF55469">
    <property type="entry name" value="FMN-dependent nitroreductase-like"/>
    <property type="match status" value="2"/>
</dbReference>
<proteinExistence type="predicted"/>
<dbReference type="InterPro" id="IPR050627">
    <property type="entry name" value="Nitroreductase/BluB"/>
</dbReference>
<keyword evidence="4" id="KW-1185">Reference proteome</keyword>
<dbReference type="AlphaFoldDB" id="A0A368VH81"/>
<feature type="domain" description="Nitroreductase" evidence="2">
    <location>
        <begin position="252"/>
        <end position="320"/>
    </location>
</feature>
<accession>A0A368VH81</accession>
<comment type="caution">
    <text evidence="3">The sequence shown here is derived from an EMBL/GenBank/DDBJ whole genome shotgun (WGS) entry which is preliminary data.</text>
</comment>
<dbReference type="InterPro" id="IPR029479">
    <property type="entry name" value="Nitroreductase"/>
</dbReference>
<gene>
    <name evidence="3" type="ORF">DFQ14_11037</name>
</gene>
<dbReference type="OrthoDB" id="8156917at2"/>
<dbReference type="PANTHER" id="PTHR23026:SF123">
    <property type="entry name" value="NAD(P)H NITROREDUCTASE RV3131-RELATED"/>
    <property type="match status" value="1"/>
</dbReference>
<feature type="region of interest" description="Disordered" evidence="1">
    <location>
        <begin position="1"/>
        <end position="21"/>
    </location>
</feature>
<dbReference type="InterPro" id="IPR000415">
    <property type="entry name" value="Nitroreductase-like"/>
</dbReference>
<dbReference type="EMBL" id="QPJC01000010">
    <property type="protein sequence ID" value="RCW40711.1"/>
    <property type="molecule type" value="Genomic_DNA"/>
</dbReference>
<name>A0A368VH81_9ACTN</name>
<dbReference type="Gene3D" id="3.40.109.10">
    <property type="entry name" value="NADH Oxidase"/>
    <property type="match status" value="1"/>
</dbReference>
<dbReference type="Proteomes" id="UP000253495">
    <property type="component" value="Unassembled WGS sequence"/>
</dbReference>
<dbReference type="RefSeq" id="WP_114453942.1">
    <property type="nucleotide sequence ID" value="NZ_QPJC01000010.1"/>
</dbReference>
<evidence type="ECO:0000313" key="3">
    <source>
        <dbReference type="EMBL" id="RCW40711.1"/>
    </source>
</evidence>
<sequence>MSRRRANPRRHGTAVDGPPWTAEETTVLDRAVDRAPSVHDTRPWSLTVQGRTATLYEWAEAKQDRHDPEGRDRHFSCGAALANLVLAVRSIGWATEVRQEHSPDPPDTVAAVTGTRREAPTATEGQRYRAITRRTTYHRIFEPRALSYLTRETLLAAATSPQVYSRWVMGGTEASNVASLLAHAARTSRKDRSHSWELAMWSLGQPDEVPPGQGVPDDTSGSGGVRAAGSAAPAAWLPSEQQLGAWIGNESVLVLSTFSDGRHDHVSAGTAMQLAWLAATSLGLAASVITQPLHLPEVRSGLRERLGLPGQPQMLMRFGYPAFIPGPRRF</sequence>
<protein>
    <submittedName>
        <fullName evidence="3">Nitroreductase family protein</fullName>
    </submittedName>
</protein>
<feature type="compositionally biased region" description="Basic residues" evidence="1">
    <location>
        <begin position="1"/>
        <end position="12"/>
    </location>
</feature>
<dbReference type="GO" id="GO:0016491">
    <property type="term" value="F:oxidoreductase activity"/>
    <property type="evidence" value="ECO:0007669"/>
    <property type="project" value="InterPro"/>
</dbReference>
<feature type="region of interest" description="Disordered" evidence="1">
    <location>
        <begin position="205"/>
        <end position="227"/>
    </location>
</feature>
<evidence type="ECO:0000313" key="4">
    <source>
        <dbReference type="Proteomes" id="UP000253495"/>
    </source>
</evidence>
<dbReference type="PANTHER" id="PTHR23026">
    <property type="entry name" value="NADPH NITROREDUCTASE"/>
    <property type="match status" value="1"/>
</dbReference>
<evidence type="ECO:0000259" key="2">
    <source>
        <dbReference type="Pfam" id="PF00881"/>
    </source>
</evidence>
<feature type="region of interest" description="Disordered" evidence="1">
    <location>
        <begin position="97"/>
        <end position="125"/>
    </location>
</feature>
<dbReference type="Pfam" id="PF00881">
    <property type="entry name" value="Nitroreductase"/>
    <property type="match status" value="1"/>
</dbReference>
<organism evidence="3 4">
    <name type="scientific">Halopolyspora algeriensis</name>
    <dbReference type="NCBI Taxonomy" id="1500506"/>
    <lineage>
        <taxon>Bacteria</taxon>
        <taxon>Bacillati</taxon>
        <taxon>Actinomycetota</taxon>
        <taxon>Actinomycetes</taxon>
        <taxon>Actinomycetes incertae sedis</taxon>
        <taxon>Halopolyspora</taxon>
    </lineage>
</organism>